<evidence type="ECO:0000256" key="2">
    <source>
        <dbReference type="SAM" id="SignalP"/>
    </source>
</evidence>
<keyword evidence="2" id="KW-0732">Signal</keyword>
<dbReference type="Proteomes" id="UP000030300">
    <property type="component" value="Chromosome"/>
</dbReference>
<feature type="region of interest" description="Disordered" evidence="1">
    <location>
        <begin position="21"/>
        <end position="75"/>
    </location>
</feature>
<dbReference type="PROSITE" id="PS51257">
    <property type="entry name" value="PROKAR_LIPOPROTEIN"/>
    <property type="match status" value="1"/>
</dbReference>
<name>A0A0C5WY06_NOCSI</name>
<dbReference type="RefSeq" id="WP_052138313.1">
    <property type="nucleotide sequence ID" value="NZ_BJMC01000001.1"/>
</dbReference>
<dbReference type="STRING" id="2045.KR76_06625"/>
<gene>
    <name evidence="3" type="ORF">KR76_06625</name>
</gene>
<accession>A0A0C5WY06</accession>
<sequence length="224" mass="22850">MNTRKKLTVLTALLATSTLALSACGDDEPDSKGSDPTPEATTEATEASTDASTATTESTETGAATTGDETAPGTELAFGEPAVVPFSSGDATGTVQVTVTGITQGSPADLEPLNLGDKAKGFVPYYIMLDVKGVSGSADLSSYSINESIEGTLPDGSEAQNISIIGTYAPCDGESFPSGFSDGATFTTCVPYLAQESSEVSGARYAPNDGPYASFDGKPVVWKR</sequence>
<dbReference type="EMBL" id="CP009896">
    <property type="protein sequence ID" value="AJR18183.1"/>
    <property type="molecule type" value="Genomic_DNA"/>
</dbReference>
<organism evidence="3 4">
    <name type="scientific">Nocardioides simplex</name>
    <name type="common">Arthrobacter simplex</name>
    <dbReference type="NCBI Taxonomy" id="2045"/>
    <lineage>
        <taxon>Bacteria</taxon>
        <taxon>Bacillati</taxon>
        <taxon>Actinomycetota</taxon>
        <taxon>Actinomycetes</taxon>
        <taxon>Propionibacteriales</taxon>
        <taxon>Nocardioidaceae</taxon>
        <taxon>Pimelobacter</taxon>
    </lineage>
</organism>
<feature type="signal peptide" evidence="2">
    <location>
        <begin position="1"/>
        <end position="22"/>
    </location>
</feature>
<evidence type="ECO:0000313" key="3">
    <source>
        <dbReference type="EMBL" id="AJR18183.1"/>
    </source>
</evidence>
<dbReference type="HOGENOM" id="CLU_084483_0_0_11"/>
<dbReference type="GeneID" id="96608612"/>
<evidence type="ECO:0000313" key="4">
    <source>
        <dbReference type="Proteomes" id="UP000030300"/>
    </source>
</evidence>
<keyword evidence="4" id="KW-1185">Reference proteome</keyword>
<proteinExistence type="predicted"/>
<dbReference type="KEGG" id="psim:KR76_06625"/>
<feature type="compositionally biased region" description="Low complexity" evidence="1">
    <location>
        <begin position="35"/>
        <end position="75"/>
    </location>
</feature>
<feature type="chain" id="PRO_5043780598" evidence="2">
    <location>
        <begin position="23"/>
        <end position="224"/>
    </location>
</feature>
<dbReference type="OrthoDB" id="3874174at2"/>
<reference evidence="3 4" key="1">
    <citation type="journal article" date="2015" name="Genome Announc.">
        <title>Complete Genome Sequence of Steroid-Transforming Nocardioides simplex VKM Ac-2033D.</title>
        <authorList>
            <person name="Shtratnikova V.Y."/>
            <person name="Schelkunov M.I."/>
            <person name="Pekov Y.A."/>
            <person name="Fokina V.V."/>
            <person name="Logacheva M.D."/>
            <person name="Sokolov S.L."/>
            <person name="Bragin E.Y."/>
            <person name="Ashapkin V.V."/>
            <person name="Donova M.V."/>
        </authorList>
    </citation>
    <scope>NUCLEOTIDE SEQUENCE [LARGE SCALE GENOMIC DNA]</scope>
    <source>
        <strain evidence="3 4">VKM Ac-2033D</strain>
    </source>
</reference>
<dbReference type="AlphaFoldDB" id="A0A0C5WY06"/>
<protein>
    <submittedName>
        <fullName evidence="3">Uncharacterized protein</fullName>
    </submittedName>
</protein>
<evidence type="ECO:0000256" key="1">
    <source>
        <dbReference type="SAM" id="MobiDB-lite"/>
    </source>
</evidence>